<evidence type="ECO:0000256" key="1">
    <source>
        <dbReference type="SAM" id="Phobius"/>
    </source>
</evidence>
<proteinExistence type="predicted"/>
<evidence type="ECO:0000313" key="4">
    <source>
        <dbReference type="Proteomes" id="UP001196408"/>
    </source>
</evidence>
<keyword evidence="1" id="KW-0472">Membrane</keyword>
<evidence type="ECO:0000313" key="2">
    <source>
        <dbReference type="EMBL" id="MBV3383037.1"/>
    </source>
</evidence>
<dbReference type="GeneID" id="301324864"/>
<dbReference type="EMBL" id="JAHOEF010000044">
    <property type="protein sequence ID" value="MBV3383037.1"/>
    <property type="molecule type" value="Genomic_DNA"/>
</dbReference>
<dbReference type="RefSeq" id="WP_217747821.1">
    <property type="nucleotide sequence ID" value="NZ_JAHOEB010000042.1"/>
</dbReference>
<gene>
    <name evidence="2" type="ORF">KSV97_07370</name>
    <name evidence="3" type="ORF">KSW06_07240</name>
</gene>
<evidence type="ECO:0000313" key="5">
    <source>
        <dbReference type="Proteomes" id="UP001197492"/>
    </source>
</evidence>
<accession>A0AAW4MYK7</accession>
<dbReference type="Proteomes" id="UP001196408">
    <property type="component" value="Unassembled WGS sequence"/>
</dbReference>
<feature type="transmembrane region" description="Helical" evidence="1">
    <location>
        <begin position="12"/>
        <end position="33"/>
    </location>
</feature>
<sequence length="163" mass="19710">MNYNKKDKNWIYHLIIAVLVVILIVVSFCMLSIHVPYFNHENDVALERNKIINKYKLNYDDYFNEYNSCKTYYIIRIKDKKKKKVYQVYNTKYKLVDSYSGSIAKQEDVINTINNEYKVNVSSLSIGYENGDLVYFGKYQNDEHLYYFYYSLDEGKFVKYYRL</sequence>
<dbReference type="EMBL" id="JAHOEL010000042">
    <property type="protein sequence ID" value="MBV3393046.1"/>
    <property type="molecule type" value="Genomic_DNA"/>
</dbReference>
<dbReference type="Proteomes" id="UP001197492">
    <property type="component" value="Unassembled WGS sequence"/>
</dbReference>
<reference evidence="2 5" key="1">
    <citation type="submission" date="2021-06" db="EMBL/GenBank/DDBJ databases">
        <title>Collection of gut derived symbiotic bacterial strains cultured from healthy donors.</title>
        <authorList>
            <person name="Lin H."/>
            <person name="Littmann E."/>
            <person name="Pamer E.G."/>
        </authorList>
    </citation>
    <scope>NUCLEOTIDE SEQUENCE</scope>
    <source>
        <strain evidence="3 5">MSK.21.70</strain>
        <strain evidence="2">MSK.21.82</strain>
    </source>
</reference>
<organism evidence="2 4">
    <name type="scientific">Catenibacterium mitsuokai</name>
    <dbReference type="NCBI Taxonomy" id="100886"/>
    <lineage>
        <taxon>Bacteria</taxon>
        <taxon>Bacillati</taxon>
        <taxon>Bacillota</taxon>
        <taxon>Erysipelotrichia</taxon>
        <taxon>Erysipelotrichales</taxon>
        <taxon>Coprobacillaceae</taxon>
        <taxon>Catenibacterium</taxon>
    </lineage>
</organism>
<protein>
    <recommendedName>
        <fullName evidence="6">DUF5590 domain-containing protein</fullName>
    </recommendedName>
</protein>
<keyword evidence="1" id="KW-0812">Transmembrane</keyword>
<keyword evidence="1" id="KW-1133">Transmembrane helix</keyword>
<name>A0AAW4MYK7_9FIRM</name>
<dbReference type="AlphaFoldDB" id="A0AAW4MYK7"/>
<comment type="caution">
    <text evidence="2">The sequence shown here is derived from an EMBL/GenBank/DDBJ whole genome shotgun (WGS) entry which is preliminary data.</text>
</comment>
<evidence type="ECO:0000313" key="3">
    <source>
        <dbReference type="EMBL" id="MBV3393046.1"/>
    </source>
</evidence>
<evidence type="ECO:0008006" key="6">
    <source>
        <dbReference type="Google" id="ProtNLM"/>
    </source>
</evidence>
<keyword evidence="5" id="KW-1185">Reference proteome</keyword>